<dbReference type="InterPro" id="IPR010852">
    <property type="entry name" value="ABATE"/>
</dbReference>
<dbReference type="SUPFAM" id="SSF160904">
    <property type="entry name" value="Jann2411-like"/>
    <property type="match status" value="1"/>
</dbReference>
<dbReference type="InterPro" id="IPR023286">
    <property type="entry name" value="ABATE_dom_sf"/>
</dbReference>
<dbReference type="Pfam" id="PF07336">
    <property type="entry name" value="ABATE"/>
    <property type="match status" value="1"/>
</dbReference>
<dbReference type="PANTHER" id="PTHR35525">
    <property type="entry name" value="BLL6575 PROTEIN"/>
    <property type="match status" value="1"/>
</dbReference>
<evidence type="ECO:0000313" key="2">
    <source>
        <dbReference type="EMBL" id="GLK99268.1"/>
    </source>
</evidence>
<dbReference type="Pfam" id="PF11706">
    <property type="entry name" value="zf-CGNR"/>
    <property type="match status" value="1"/>
</dbReference>
<dbReference type="AlphaFoldDB" id="A0A9W6KEK4"/>
<name>A0A9W6KEK4_9ACTN</name>
<evidence type="ECO:0000313" key="3">
    <source>
        <dbReference type="Proteomes" id="UP001143480"/>
    </source>
</evidence>
<feature type="domain" description="Zinc finger CGNR" evidence="1">
    <location>
        <begin position="159"/>
        <end position="202"/>
    </location>
</feature>
<protein>
    <recommendedName>
        <fullName evidence="1">Zinc finger CGNR domain-containing protein</fullName>
    </recommendedName>
</protein>
<reference evidence="2" key="2">
    <citation type="submission" date="2023-01" db="EMBL/GenBank/DDBJ databases">
        <authorList>
            <person name="Sun Q."/>
            <person name="Evtushenko L."/>
        </authorList>
    </citation>
    <scope>NUCLEOTIDE SEQUENCE</scope>
    <source>
        <strain evidence="2">VKM Ac-1321</strain>
    </source>
</reference>
<evidence type="ECO:0000259" key="1">
    <source>
        <dbReference type="Pfam" id="PF11706"/>
    </source>
</evidence>
<dbReference type="PANTHER" id="PTHR35525:SF3">
    <property type="entry name" value="BLL6575 PROTEIN"/>
    <property type="match status" value="1"/>
</dbReference>
<sequence>MVTLGVTYHVVMVVSDPRWVWYGGRPSLDFVNTHRDREGAGVEHLNGPGDLADWLQAADELPAASAGIDADLLADAIELREAINAGVVAAIDGKPAPAEALQVLNRWLASAAPKPSRLRNTGGRTVLNAATVERADTRQTLGYLALDAAQLIGTDLRTRLRICPGEHCGGRFLDDSPAARRRWCSMQVCGNRFKAAIHRKRQQRA</sequence>
<organism evidence="2 3">
    <name type="scientific">Dactylosporangium matsuzakiense</name>
    <dbReference type="NCBI Taxonomy" id="53360"/>
    <lineage>
        <taxon>Bacteria</taxon>
        <taxon>Bacillati</taxon>
        <taxon>Actinomycetota</taxon>
        <taxon>Actinomycetes</taxon>
        <taxon>Micromonosporales</taxon>
        <taxon>Micromonosporaceae</taxon>
        <taxon>Dactylosporangium</taxon>
    </lineage>
</organism>
<reference evidence="2" key="1">
    <citation type="journal article" date="2014" name="Int. J. Syst. Evol. Microbiol.">
        <title>Complete genome sequence of Corynebacterium casei LMG S-19264T (=DSM 44701T), isolated from a smear-ripened cheese.</title>
        <authorList>
            <consortium name="US DOE Joint Genome Institute (JGI-PGF)"/>
            <person name="Walter F."/>
            <person name="Albersmeier A."/>
            <person name="Kalinowski J."/>
            <person name="Ruckert C."/>
        </authorList>
    </citation>
    <scope>NUCLEOTIDE SEQUENCE</scope>
    <source>
        <strain evidence="2">VKM Ac-1321</strain>
    </source>
</reference>
<dbReference type="EMBL" id="BSFP01000003">
    <property type="protein sequence ID" value="GLK99268.1"/>
    <property type="molecule type" value="Genomic_DNA"/>
</dbReference>
<comment type="caution">
    <text evidence="2">The sequence shown here is derived from an EMBL/GenBank/DDBJ whole genome shotgun (WGS) entry which is preliminary data.</text>
</comment>
<dbReference type="InterPro" id="IPR021005">
    <property type="entry name" value="Znf_CGNR"/>
</dbReference>
<keyword evidence="3" id="KW-1185">Reference proteome</keyword>
<dbReference type="Gene3D" id="1.10.3300.10">
    <property type="entry name" value="Jann2411-like domain"/>
    <property type="match status" value="1"/>
</dbReference>
<proteinExistence type="predicted"/>
<gene>
    <name evidence="2" type="ORF">GCM10017581_010090</name>
</gene>
<accession>A0A9W6KEK4</accession>
<dbReference type="Proteomes" id="UP001143480">
    <property type="component" value="Unassembled WGS sequence"/>
</dbReference>